<dbReference type="EMBL" id="PP895363">
    <property type="protein sequence ID" value="XCI78009.1"/>
    <property type="molecule type" value="Genomic_DNA"/>
</dbReference>
<reference evidence="1" key="1">
    <citation type="submission" date="2024-06" db="EMBL/GenBank/DDBJ databases">
        <title>High activity and specificity of bacteriophage cocktails against carbapenem-resistant Klebsiella pneumoniae belonging to high-risk clones CG258 and ST307.</title>
        <authorList>
            <person name="Jimenez Quiceno J."/>
            <person name="Salazar Ospina L."/>
            <person name="Tellez Carrasquilla S."/>
        </authorList>
    </citation>
    <scope>NUCLEOTIDE SEQUENCE</scope>
</reference>
<evidence type="ECO:0000313" key="1">
    <source>
        <dbReference type="EMBL" id="XCI78009.1"/>
    </source>
</evidence>
<proteinExistence type="predicted"/>
<name>A0AAU8HZ91_9CAUD</name>
<sequence length="201" mass="22986">MQHRLIANLPRANDEPLGVPVDKVWKAHFHLTLADVSSEQLTEAAKLIGAKCTTIDLHRDTQSQRDRMLTKYQAGIETGLMLDCVAKLQAAGFKVVRYKLEQMFRHIACVMFMDLSKEHYGEVHIKTPASAPEIDTGFFRVSSNAEEVDYRFYNARLYSAEDKLRFNEAYGMLLESGIEMKSYHVEQVIVDSNLNLDAWWA</sequence>
<accession>A0AAU8HZ91</accession>
<protein>
    <submittedName>
        <fullName evidence="1">MazG-like pyrophosphatase</fullName>
    </submittedName>
</protein>
<organism evidence="1">
    <name type="scientific">Klebsiella phage FKP3</name>
    <dbReference type="NCBI Taxonomy" id="3231233"/>
    <lineage>
        <taxon>Viruses</taxon>
        <taxon>Duplodnaviria</taxon>
        <taxon>Heunggongvirae</taxon>
        <taxon>Uroviricota</taxon>
        <taxon>Caudoviricetes</taxon>
        <taxon>Stephanstirmvirinae</taxon>
        <taxon>Justusliebigvirus</taxon>
    </lineage>
</organism>